<dbReference type="InterPro" id="IPR020835">
    <property type="entry name" value="Catalase_sf"/>
</dbReference>
<dbReference type="GO" id="GO:0004096">
    <property type="term" value="F:catalase activity"/>
    <property type="evidence" value="ECO:0007669"/>
    <property type="project" value="UniProtKB-EC"/>
</dbReference>
<dbReference type="PRINTS" id="PR00067">
    <property type="entry name" value="CATALASE"/>
</dbReference>
<dbReference type="InterPro" id="IPR018028">
    <property type="entry name" value="Catalase"/>
</dbReference>
<dbReference type="PANTHER" id="PTHR11465:SF61">
    <property type="entry name" value="CATALASE"/>
    <property type="match status" value="1"/>
</dbReference>
<proteinExistence type="predicted"/>
<name>A0A3B0VYS9_9ZZZZ</name>
<dbReference type="GO" id="GO:0020037">
    <property type="term" value="F:heme binding"/>
    <property type="evidence" value="ECO:0007669"/>
    <property type="project" value="InterPro"/>
</dbReference>
<dbReference type="PANTHER" id="PTHR11465">
    <property type="entry name" value="CATALASE"/>
    <property type="match status" value="1"/>
</dbReference>
<evidence type="ECO:0000259" key="1">
    <source>
        <dbReference type="Pfam" id="PF00199"/>
    </source>
</evidence>
<dbReference type="EMBL" id="UOFB01000243">
    <property type="protein sequence ID" value="VAW48181.1"/>
    <property type="molecule type" value="Genomic_DNA"/>
</dbReference>
<dbReference type="GO" id="GO:0042744">
    <property type="term" value="P:hydrogen peroxide catabolic process"/>
    <property type="evidence" value="ECO:0007669"/>
    <property type="project" value="TreeGrafter"/>
</dbReference>
<dbReference type="InterPro" id="IPR011614">
    <property type="entry name" value="Catalase_core"/>
</dbReference>
<dbReference type="GO" id="GO:0005737">
    <property type="term" value="C:cytoplasm"/>
    <property type="evidence" value="ECO:0007669"/>
    <property type="project" value="TreeGrafter"/>
</dbReference>
<accession>A0A3B0VYS9</accession>
<dbReference type="EC" id="1.11.1.6" evidence="2"/>
<dbReference type="PROSITE" id="PS51402">
    <property type="entry name" value="CATALASE_3"/>
    <property type="match status" value="1"/>
</dbReference>
<dbReference type="PROSITE" id="PS00437">
    <property type="entry name" value="CATALASE_1"/>
    <property type="match status" value="1"/>
</dbReference>
<evidence type="ECO:0000313" key="2">
    <source>
        <dbReference type="EMBL" id="VAW48181.1"/>
    </source>
</evidence>
<dbReference type="Pfam" id="PF00199">
    <property type="entry name" value="Catalase"/>
    <property type="match status" value="1"/>
</dbReference>
<feature type="domain" description="Catalase core" evidence="1">
    <location>
        <begin position="33"/>
        <end position="89"/>
    </location>
</feature>
<dbReference type="SUPFAM" id="SSF56634">
    <property type="entry name" value="Heme-dependent catalase-like"/>
    <property type="match status" value="1"/>
</dbReference>
<protein>
    <submittedName>
        <fullName evidence="2">Catalase KatE</fullName>
        <ecNumber evidence="2">1.11.1.6</ecNumber>
    </submittedName>
</protein>
<dbReference type="InterPro" id="IPR002226">
    <property type="entry name" value="Catalase_haem_BS"/>
</dbReference>
<reference evidence="2" key="1">
    <citation type="submission" date="2018-06" db="EMBL/GenBank/DDBJ databases">
        <authorList>
            <person name="Zhirakovskaya E."/>
        </authorList>
    </citation>
    <scope>NUCLEOTIDE SEQUENCE</scope>
</reference>
<organism evidence="2">
    <name type="scientific">hydrothermal vent metagenome</name>
    <dbReference type="NCBI Taxonomy" id="652676"/>
    <lineage>
        <taxon>unclassified sequences</taxon>
        <taxon>metagenomes</taxon>
        <taxon>ecological metagenomes</taxon>
    </lineage>
</organism>
<dbReference type="GO" id="GO:0042542">
    <property type="term" value="P:response to hydrogen peroxide"/>
    <property type="evidence" value="ECO:0007669"/>
    <property type="project" value="TreeGrafter"/>
</dbReference>
<gene>
    <name evidence="2" type="ORF">MNBD_GAMMA04-361</name>
</gene>
<dbReference type="Gene3D" id="2.40.180.10">
    <property type="entry name" value="Catalase core domain"/>
    <property type="match status" value="1"/>
</dbReference>
<keyword evidence="2" id="KW-0575">Peroxidase</keyword>
<keyword evidence="2" id="KW-0560">Oxidoreductase</keyword>
<sequence length="111" mass="12483">MKTKNKFKKGGIERLRKIAKIKFITSTVPFNLTITLNRNPENYHADVEQVTFNPGSVVPGIGFSPDKMLQGRLFSYGDAQRYRLGVKPRVNSCQCPHVTPITAITEMVQCV</sequence>
<dbReference type="AlphaFoldDB" id="A0A3B0VYS9"/>